<keyword evidence="4" id="KW-1185">Reference proteome</keyword>
<keyword evidence="1" id="KW-0238">DNA-binding</keyword>
<feature type="domain" description="HTH cro/C1-type" evidence="2">
    <location>
        <begin position="23"/>
        <end position="69"/>
    </location>
</feature>
<name>A0ABX0LCN4_9NEIS</name>
<organism evidence="3 4">
    <name type="scientific">Chromobacterium fluminis</name>
    <dbReference type="NCBI Taxonomy" id="3044269"/>
    <lineage>
        <taxon>Bacteria</taxon>
        <taxon>Pseudomonadati</taxon>
        <taxon>Pseudomonadota</taxon>
        <taxon>Betaproteobacteria</taxon>
        <taxon>Neisseriales</taxon>
        <taxon>Chromobacteriaceae</taxon>
        <taxon>Chromobacterium</taxon>
    </lineage>
</organism>
<dbReference type="NCBIfam" id="TIGR02607">
    <property type="entry name" value="antidote_HigA"/>
    <property type="match status" value="1"/>
</dbReference>
<reference evidence="3 4" key="1">
    <citation type="submission" date="2020-03" db="EMBL/GenBank/DDBJ databases">
        <title>Draft genome sequence of environmentally isolated cultures.</title>
        <authorList>
            <person name="Wilson H.S."/>
            <person name="De Leon M.E."/>
        </authorList>
    </citation>
    <scope>NUCLEOTIDE SEQUENCE [LARGE SCALE GENOMIC DNA]</scope>
    <source>
        <strain evidence="3 4">HSC-31F16</strain>
    </source>
</reference>
<evidence type="ECO:0000313" key="3">
    <source>
        <dbReference type="EMBL" id="NHR07371.1"/>
    </source>
</evidence>
<dbReference type="CDD" id="cd00093">
    <property type="entry name" value="HTH_XRE"/>
    <property type="match status" value="1"/>
</dbReference>
<dbReference type="Proteomes" id="UP001515641">
    <property type="component" value="Unassembled WGS sequence"/>
</dbReference>
<dbReference type="InterPro" id="IPR001387">
    <property type="entry name" value="Cro/C1-type_HTH"/>
</dbReference>
<sequence>MASMYAPPHPGELLADWIEGLDGMNVTQFAKAIHISRAQLSRIIHGHAAVTPEIAIRLEAALGTSSTMWLGLQSAYDVWQARQETRPVIIAVGRPIVEAAEAIYA</sequence>
<dbReference type="SMART" id="SM00530">
    <property type="entry name" value="HTH_XRE"/>
    <property type="match status" value="1"/>
</dbReference>
<protein>
    <submittedName>
        <fullName evidence="3">HigA family addiction module antidote protein</fullName>
    </submittedName>
</protein>
<dbReference type="PANTHER" id="PTHR36924">
    <property type="entry name" value="ANTITOXIN HIGA-1"/>
    <property type="match status" value="1"/>
</dbReference>
<dbReference type="PROSITE" id="PS50943">
    <property type="entry name" value="HTH_CROC1"/>
    <property type="match status" value="1"/>
</dbReference>
<evidence type="ECO:0000313" key="4">
    <source>
        <dbReference type="Proteomes" id="UP001515641"/>
    </source>
</evidence>
<dbReference type="SUPFAM" id="SSF47413">
    <property type="entry name" value="lambda repressor-like DNA-binding domains"/>
    <property type="match status" value="1"/>
</dbReference>
<dbReference type="InterPro" id="IPR013430">
    <property type="entry name" value="Toxin_antidote_HigA"/>
</dbReference>
<dbReference type="EMBL" id="JAAOMA010000034">
    <property type="protein sequence ID" value="NHR07371.1"/>
    <property type="molecule type" value="Genomic_DNA"/>
</dbReference>
<proteinExistence type="predicted"/>
<dbReference type="Pfam" id="PF01381">
    <property type="entry name" value="HTH_3"/>
    <property type="match status" value="1"/>
</dbReference>
<dbReference type="Gene3D" id="1.10.260.40">
    <property type="entry name" value="lambda repressor-like DNA-binding domains"/>
    <property type="match status" value="1"/>
</dbReference>
<comment type="caution">
    <text evidence="3">The sequence shown here is derived from an EMBL/GenBank/DDBJ whole genome shotgun (WGS) entry which is preliminary data.</text>
</comment>
<accession>A0ABX0LCN4</accession>
<dbReference type="InterPro" id="IPR010982">
    <property type="entry name" value="Lambda_DNA-bd_dom_sf"/>
</dbReference>
<dbReference type="PANTHER" id="PTHR36924:SF1">
    <property type="entry name" value="ANTITOXIN HIGA-1"/>
    <property type="match status" value="1"/>
</dbReference>
<gene>
    <name evidence="3" type="ORF">HA052_19460</name>
</gene>
<evidence type="ECO:0000256" key="1">
    <source>
        <dbReference type="ARBA" id="ARBA00023125"/>
    </source>
</evidence>
<evidence type="ECO:0000259" key="2">
    <source>
        <dbReference type="PROSITE" id="PS50943"/>
    </source>
</evidence>